<evidence type="ECO:0000256" key="1">
    <source>
        <dbReference type="ARBA" id="ARBA00004651"/>
    </source>
</evidence>
<proteinExistence type="predicted"/>
<evidence type="ECO:0000313" key="7">
    <source>
        <dbReference type="EMBL" id="MTH55247.1"/>
    </source>
</evidence>
<feature type="transmembrane region" description="Helical" evidence="6">
    <location>
        <begin position="128"/>
        <end position="149"/>
    </location>
</feature>
<dbReference type="Proteomes" id="UP000434639">
    <property type="component" value="Unassembled WGS sequence"/>
</dbReference>
<dbReference type="InterPro" id="IPR050833">
    <property type="entry name" value="Poly_Biosynth_Transport"/>
</dbReference>
<feature type="transmembrane region" description="Helical" evidence="6">
    <location>
        <begin position="452"/>
        <end position="471"/>
    </location>
</feature>
<feature type="transmembrane region" description="Helical" evidence="6">
    <location>
        <begin position="420"/>
        <end position="440"/>
    </location>
</feature>
<dbReference type="PANTHER" id="PTHR30250">
    <property type="entry name" value="PST FAMILY PREDICTED COLANIC ACID TRANSPORTER"/>
    <property type="match status" value="1"/>
</dbReference>
<keyword evidence="5 6" id="KW-0472">Membrane</keyword>
<name>A0A7X2S7U0_9BACI</name>
<feature type="transmembrane region" description="Helical" evidence="6">
    <location>
        <begin position="235"/>
        <end position="259"/>
    </location>
</feature>
<feature type="transmembrane region" description="Helical" evidence="6">
    <location>
        <begin position="330"/>
        <end position="348"/>
    </location>
</feature>
<evidence type="ECO:0000256" key="4">
    <source>
        <dbReference type="ARBA" id="ARBA00022989"/>
    </source>
</evidence>
<comment type="subcellular location">
    <subcellularLocation>
        <location evidence="1">Cell membrane</location>
        <topology evidence="1">Multi-pass membrane protein</topology>
    </subcellularLocation>
</comment>
<feature type="transmembrane region" description="Helical" evidence="6">
    <location>
        <begin position="291"/>
        <end position="310"/>
    </location>
</feature>
<feature type="transmembrane region" description="Helical" evidence="6">
    <location>
        <begin position="170"/>
        <end position="188"/>
    </location>
</feature>
<dbReference type="InterPro" id="IPR024923">
    <property type="entry name" value="PG_synth_SpoVB"/>
</dbReference>
<dbReference type="OrthoDB" id="9775950at2"/>
<keyword evidence="4 6" id="KW-1133">Transmembrane helix</keyword>
<evidence type="ECO:0000256" key="2">
    <source>
        <dbReference type="ARBA" id="ARBA00022475"/>
    </source>
</evidence>
<reference evidence="7 8" key="1">
    <citation type="journal article" date="2017" name="Int. J. Syst. Evol. Microbiol.">
        <title>Bacillus mangrovi sp. nov., isolated from a sediment sample from a mangrove forest.</title>
        <authorList>
            <person name="Gupta V."/>
            <person name="Singh P.K."/>
            <person name="Korpole S."/>
            <person name="Tanuku N.R.S."/>
            <person name="Pinnaka A.K."/>
        </authorList>
    </citation>
    <scope>NUCLEOTIDE SEQUENCE [LARGE SCALE GENOMIC DNA]</scope>
    <source>
        <strain evidence="7 8">KCTC 33872</strain>
    </source>
</reference>
<keyword evidence="2" id="KW-1003">Cell membrane</keyword>
<dbReference type="EMBL" id="WMIB01000025">
    <property type="protein sequence ID" value="MTH55247.1"/>
    <property type="molecule type" value="Genomic_DNA"/>
</dbReference>
<keyword evidence="8" id="KW-1185">Reference proteome</keyword>
<dbReference type="InterPro" id="IPR002797">
    <property type="entry name" value="Polysacc_synth"/>
</dbReference>
<dbReference type="AlphaFoldDB" id="A0A7X2S7U0"/>
<dbReference type="GO" id="GO:0005886">
    <property type="term" value="C:plasma membrane"/>
    <property type="evidence" value="ECO:0007669"/>
    <property type="project" value="UniProtKB-SubCell"/>
</dbReference>
<feature type="transmembrane region" description="Helical" evidence="6">
    <location>
        <begin position="364"/>
        <end position="385"/>
    </location>
</feature>
<protein>
    <submittedName>
        <fullName evidence="7">Oligosaccharide flippase family protein</fullName>
    </submittedName>
</protein>
<feature type="transmembrane region" description="Helical" evidence="6">
    <location>
        <begin position="392"/>
        <end position="414"/>
    </location>
</feature>
<feature type="transmembrane region" description="Helical" evidence="6">
    <location>
        <begin position="483"/>
        <end position="502"/>
    </location>
</feature>
<dbReference type="PANTHER" id="PTHR30250:SF29">
    <property type="entry name" value="POLYSACCHARIDE BIOSYNTHESIS PROTEIN C-TERMINAL DOMAIN-CONTAINING PROTEIN"/>
    <property type="match status" value="1"/>
</dbReference>
<comment type="caution">
    <text evidence="7">The sequence shown here is derived from an EMBL/GenBank/DDBJ whole genome shotgun (WGS) entry which is preliminary data.</text>
</comment>
<dbReference type="PIRSF" id="PIRSF038958">
    <property type="entry name" value="PG_synth_SpoVB"/>
    <property type="match status" value="1"/>
</dbReference>
<keyword evidence="3 6" id="KW-0812">Transmembrane</keyword>
<feature type="transmembrane region" description="Helical" evidence="6">
    <location>
        <begin position="194"/>
        <end position="214"/>
    </location>
</feature>
<gene>
    <name evidence="7" type="ORF">GKZ89_17770</name>
</gene>
<dbReference type="Pfam" id="PF01943">
    <property type="entry name" value="Polysacc_synt"/>
    <property type="match status" value="1"/>
</dbReference>
<sequence>MRMAVPSRKSVIFQGAIVLTIAGLLTKIMSAAYRVPYQNIVGDIGFYIYQQVYPFYGIAIMLATSGFPVIVSKLFAEYGEGHNPADLRRIWRVSSVFLVLTGLLSFTLLYTGAGWIAGIMGDMHLQPLIEIISFSFLLVPFVSVLRGYFQGMHHMFPTALSQVVEQAFRVITIIGLAYILLKSGSSLYKAGEGALIGSLTGSAAALVVLVIYWYRRDRVELAGPSQPSQIRIRDLVKDLLLFTFTICVSSLLLILIQLVDALQLFSMLINKGMDPTAAKTLKGIYDRGQPLIQLGTVVATSLSLSLVPLISSAKRRNDEKFIRDKINLSIKVCLAVGAGATVGLIGIVEETNIMLFRNNYGSEILGILSLSILFTSLSMTIAAILQGLNQTIYPAISVIAGVVIKIVLNLALIPKYEADGAAVASVAAFFVVAILNIYFLRKKQYKLNDYRSIVKIGLSAILMLAVLRGYMAGFEWIFGRNRALASIEALTAVAAGGAVYLYSVIKLNVFSNEELDIVPFGTKIRLWSHKKRGGKK</sequence>
<feature type="transmembrane region" description="Helical" evidence="6">
    <location>
        <begin position="53"/>
        <end position="75"/>
    </location>
</feature>
<evidence type="ECO:0000313" key="8">
    <source>
        <dbReference type="Proteomes" id="UP000434639"/>
    </source>
</evidence>
<organism evidence="7 8">
    <name type="scientific">Metabacillus mangrovi</name>
    <dbReference type="NCBI Taxonomy" id="1491830"/>
    <lineage>
        <taxon>Bacteria</taxon>
        <taxon>Bacillati</taxon>
        <taxon>Bacillota</taxon>
        <taxon>Bacilli</taxon>
        <taxon>Bacillales</taxon>
        <taxon>Bacillaceae</taxon>
        <taxon>Metabacillus</taxon>
    </lineage>
</organism>
<feature type="transmembrane region" description="Helical" evidence="6">
    <location>
        <begin position="12"/>
        <end position="33"/>
    </location>
</feature>
<evidence type="ECO:0000256" key="3">
    <source>
        <dbReference type="ARBA" id="ARBA00022692"/>
    </source>
</evidence>
<evidence type="ECO:0000256" key="5">
    <source>
        <dbReference type="ARBA" id="ARBA00023136"/>
    </source>
</evidence>
<dbReference type="CDD" id="cd13124">
    <property type="entry name" value="MATE_SpoVB_like"/>
    <property type="match status" value="1"/>
</dbReference>
<evidence type="ECO:0000256" key="6">
    <source>
        <dbReference type="SAM" id="Phobius"/>
    </source>
</evidence>
<feature type="transmembrane region" description="Helical" evidence="6">
    <location>
        <begin position="96"/>
        <end position="116"/>
    </location>
</feature>
<accession>A0A7X2S7U0</accession>